<proteinExistence type="predicted"/>
<evidence type="ECO:0000259" key="1">
    <source>
        <dbReference type="Pfam" id="PF01738"/>
    </source>
</evidence>
<evidence type="ECO:0000313" key="2">
    <source>
        <dbReference type="EMBL" id="MYL97244.1"/>
    </source>
</evidence>
<dbReference type="InterPro" id="IPR002925">
    <property type="entry name" value="Dienelactn_hydro"/>
</dbReference>
<gene>
    <name evidence="2" type="ORF">GR702_05590</name>
</gene>
<dbReference type="SUPFAM" id="SSF53474">
    <property type="entry name" value="alpha/beta-Hydrolases"/>
    <property type="match status" value="1"/>
</dbReference>
<dbReference type="PANTHER" id="PTHR22946">
    <property type="entry name" value="DIENELACTONE HYDROLASE DOMAIN-CONTAINING PROTEIN-RELATED"/>
    <property type="match status" value="1"/>
</dbReference>
<reference evidence="2 3" key="1">
    <citation type="submission" date="2019-12" db="EMBL/GenBank/DDBJ databases">
        <authorList>
            <person name="Feng G."/>
            <person name="Zhu H."/>
        </authorList>
    </citation>
    <scope>NUCLEOTIDE SEQUENCE [LARGE SCALE GENOMIC DNA]</scope>
    <source>
        <strain evidence="2 3">FGD1</strain>
    </source>
</reference>
<dbReference type="InterPro" id="IPR050261">
    <property type="entry name" value="FrsA_esterase"/>
</dbReference>
<dbReference type="GO" id="GO:0016787">
    <property type="term" value="F:hydrolase activity"/>
    <property type="evidence" value="ECO:0007669"/>
    <property type="project" value="UniProtKB-KW"/>
</dbReference>
<dbReference type="AlphaFoldDB" id="A0A7X4GGN5"/>
<dbReference type="RefSeq" id="WP_160984983.1">
    <property type="nucleotide sequence ID" value="NZ_WVTD01000003.1"/>
</dbReference>
<comment type="caution">
    <text evidence="2">The sequence shown here is derived from an EMBL/GenBank/DDBJ whole genome shotgun (WGS) entry which is preliminary data.</text>
</comment>
<dbReference type="EMBL" id="WVTD01000003">
    <property type="protein sequence ID" value="MYL97244.1"/>
    <property type="molecule type" value="Genomic_DNA"/>
</dbReference>
<dbReference type="Pfam" id="PF01738">
    <property type="entry name" value="DLH"/>
    <property type="match status" value="1"/>
</dbReference>
<dbReference type="Proteomes" id="UP000465810">
    <property type="component" value="Unassembled WGS sequence"/>
</dbReference>
<keyword evidence="2" id="KW-0378">Hydrolase</keyword>
<feature type="domain" description="Dienelactone hydrolase" evidence="1">
    <location>
        <begin position="23"/>
        <end position="240"/>
    </location>
</feature>
<organism evidence="2 3">
    <name type="scientific">Novosphingobium silvae</name>
    <dbReference type="NCBI Taxonomy" id="2692619"/>
    <lineage>
        <taxon>Bacteria</taxon>
        <taxon>Pseudomonadati</taxon>
        <taxon>Pseudomonadota</taxon>
        <taxon>Alphaproteobacteria</taxon>
        <taxon>Sphingomonadales</taxon>
        <taxon>Sphingomonadaceae</taxon>
        <taxon>Novosphingobium</taxon>
    </lineage>
</organism>
<keyword evidence="3" id="KW-1185">Reference proteome</keyword>
<dbReference type="InterPro" id="IPR029058">
    <property type="entry name" value="AB_hydrolase_fold"/>
</dbReference>
<dbReference type="Gene3D" id="3.40.50.1820">
    <property type="entry name" value="alpha/beta hydrolase"/>
    <property type="match status" value="1"/>
</dbReference>
<name>A0A7X4GGN5_9SPHN</name>
<dbReference type="PANTHER" id="PTHR22946:SF0">
    <property type="entry name" value="DIENELACTONE HYDROLASE DOMAIN-CONTAINING PROTEIN"/>
    <property type="match status" value="1"/>
</dbReference>
<evidence type="ECO:0000313" key="3">
    <source>
        <dbReference type="Proteomes" id="UP000465810"/>
    </source>
</evidence>
<accession>A0A7X4GGN5</accession>
<sequence length="247" mass="26411">MVNTATPAAGEPYEYADGSLRLRGELYRPVGPANGRAVLVVHEADGIGGNVRRHSRMLAELGYVVLAADMHGGGQVLEGDAMQEALKRFRSDPEQLRRRVRAGFDALAAIPGVASDRIVALGYCFGGFAVLELARSGATVRAVASFHGLLTTARPADADTLRARVAVYTGALDPLVPPEHVASFQAEMMQAGADWQMSIYGRALHSFTNNAVGGLGDPRMGYDREADDASWSAMLQFFDATFATDRP</sequence>
<protein>
    <submittedName>
        <fullName evidence="2">Dienelactone hydrolase family protein</fullName>
    </submittedName>
</protein>